<evidence type="ECO:0000256" key="1">
    <source>
        <dbReference type="SAM" id="Phobius"/>
    </source>
</evidence>
<keyword evidence="1" id="KW-0472">Membrane</keyword>
<evidence type="ECO:0000313" key="2">
    <source>
        <dbReference type="EMBL" id="RCS53952.1"/>
    </source>
</evidence>
<reference evidence="2 3" key="1">
    <citation type="submission" date="2018-07" db="EMBL/GenBank/DDBJ databases">
        <title>Comparative genomes isolates from brazilian mangrove.</title>
        <authorList>
            <person name="De Araujo J.E."/>
            <person name="Taketani R.G."/>
            <person name="Silva M.C.P."/>
            <person name="Lourenco M.V."/>
            <person name="Oliveira V.M."/>
            <person name="Andreote F.D."/>
        </authorList>
    </citation>
    <scope>NUCLEOTIDE SEQUENCE [LARGE SCALE GENOMIC DNA]</scope>
    <source>
        <strain evidence="2 3">HEX PRIS-MGV</strain>
    </source>
</reference>
<feature type="transmembrane region" description="Helical" evidence="1">
    <location>
        <begin position="53"/>
        <end position="70"/>
    </location>
</feature>
<keyword evidence="1" id="KW-0812">Transmembrane</keyword>
<evidence type="ECO:0000313" key="3">
    <source>
        <dbReference type="Proteomes" id="UP000253562"/>
    </source>
</evidence>
<feature type="transmembrane region" description="Helical" evidence="1">
    <location>
        <begin position="27"/>
        <end position="47"/>
    </location>
</feature>
<dbReference type="EMBL" id="QPEX01000010">
    <property type="protein sequence ID" value="RCS53952.1"/>
    <property type="molecule type" value="Genomic_DNA"/>
</dbReference>
<comment type="caution">
    <text evidence="2">The sequence shown here is derived from an EMBL/GenBank/DDBJ whole genome shotgun (WGS) entry which is preliminary data.</text>
</comment>
<organism evidence="2 3">
    <name type="scientific">Bremerella cremea</name>
    <dbReference type="NCBI Taxonomy" id="1031537"/>
    <lineage>
        <taxon>Bacteria</taxon>
        <taxon>Pseudomonadati</taxon>
        <taxon>Planctomycetota</taxon>
        <taxon>Planctomycetia</taxon>
        <taxon>Pirellulales</taxon>
        <taxon>Pirellulaceae</taxon>
        <taxon>Bremerella</taxon>
    </lineage>
</organism>
<gene>
    <name evidence="2" type="ORF">DTL42_01960</name>
</gene>
<dbReference type="Proteomes" id="UP000253562">
    <property type="component" value="Unassembled WGS sequence"/>
</dbReference>
<dbReference type="AlphaFoldDB" id="A0A368KXU6"/>
<accession>A0A368KXU6</accession>
<keyword evidence="1" id="KW-1133">Transmembrane helix</keyword>
<name>A0A368KXU6_9BACT</name>
<sequence length="87" mass="9594">MDNSLTERESKTLEAIRNTDLSAQRRLPVLFVVAGISLFVLATVFGIAMKETFIGVTNGAWAFLLCLIMSKGRSGYNHLYSVIKKIG</sequence>
<protein>
    <submittedName>
        <fullName evidence="2">Uncharacterized protein</fullName>
    </submittedName>
</protein>
<proteinExistence type="predicted"/>